<name>A0A2G5BC49_COERN</name>
<feature type="chain" id="PRO_5013552335" evidence="6">
    <location>
        <begin position="25"/>
        <end position="384"/>
    </location>
</feature>
<dbReference type="STRING" id="763665.A0A2G5BC49"/>
<sequence length="384" mass="43358">MRRVIRITLFTLASVVFLAATIAAEELENAVGENHPSQAQPAADSEKRNAVEVNAAAPELSLSNYKLELLLVALAVGMVVNYFRGSQQNADIARAWEAPISQALHANFSLVGDGSQVLERDSAADMLVYASGRRHCRFAQGHLMLRARQDPVALLNDLVANTHERLEIEVTMNEDAFSGFVFAAVPRRRAKAVGRDRYDVSTFAKLATKDNISSRFVVFSESADATAQLLDSGLEELLNDGDSLLEEIYITDCPSEKPETHEFKRDKKLLATIRLPAPTSDGIKRVRETLDFVFYLVDYIAEAITLRPESVRKLARAREEAFKEYARLAEQEKQEALAKIVADRRRAELDEVDKMSPDQRRKWEEKERKRKLKKEQSKRTRRVK</sequence>
<evidence type="ECO:0000256" key="4">
    <source>
        <dbReference type="ARBA" id="ARBA00023136"/>
    </source>
</evidence>
<gene>
    <name evidence="7" type="ORF">COEREDRAFT_8383</name>
</gene>
<keyword evidence="2" id="KW-0812">Transmembrane</keyword>
<dbReference type="PANTHER" id="PTHR12883:SF0">
    <property type="entry name" value="PAT COMPLEX SUBUNIT CCDC47"/>
    <property type="match status" value="1"/>
</dbReference>
<dbReference type="EMBL" id="KZ303499">
    <property type="protein sequence ID" value="PIA16594.1"/>
    <property type="molecule type" value="Genomic_DNA"/>
</dbReference>
<feature type="compositionally biased region" description="Basic and acidic residues" evidence="5">
    <location>
        <begin position="351"/>
        <end position="367"/>
    </location>
</feature>
<dbReference type="OrthoDB" id="10039147at2759"/>
<comment type="subcellular location">
    <subcellularLocation>
        <location evidence="1">Membrane</location>
        <topology evidence="1">Single-pass membrane protein</topology>
    </subcellularLocation>
</comment>
<organism evidence="7 8">
    <name type="scientific">Coemansia reversa (strain ATCC 12441 / NRRL 1564)</name>
    <dbReference type="NCBI Taxonomy" id="763665"/>
    <lineage>
        <taxon>Eukaryota</taxon>
        <taxon>Fungi</taxon>
        <taxon>Fungi incertae sedis</taxon>
        <taxon>Zoopagomycota</taxon>
        <taxon>Kickxellomycotina</taxon>
        <taxon>Kickxellomycetes</taxon>
        <taxon>Kickxellales</taxon>
        <taxon>Kickxellaceae</taxon>
        <taxon>Coemansia</taxon>
    </lineage>
</organism>
<accession>A0A2G5BC49</accession>
<feature type="signal peptide" evidence="6">
    <location>
        <begin position="1"/>
        <end position="24"/>
    </location>
</feature>
<dbReference type="GO" id="GO:0032469">
    <property type="term" value="P:endoplasmic reticulum calcium ion homeostasis"/>
    <property type="evidence" value="ECO:0007669"/>
    <property type="project" value="InterPro"/>
</dbReference>
<dbReference type="GO" id="GO:0005509">
    <property type="term" value="F:calcium ion binding"/>
    <property type="evidence" value="ECO:0007669"/>
    <property type="project" value="InterPro"/>
</dbReference>
<feature type="region of interest" description="Disordered" evidence="5">
    <location>
        <begin position="351"/>
        <end position="384"/>
    </location>
</feature>
<keyword evidence="8" id="KW-1185">Reference proteome</keyword>
<keyword evidence="6" id="KW-0732">Signal</keyword>
<reference evidence="7 8" key="1">
    <citation type="journal article" date="2015" name="Genome Biol. Evol.">
        <title>Phylogenomic analyses indicate that early fungi evolved digesting cell walls of algal ancestors of land plants.</title>
        <authorList>
            <person name="Chang Y."/>
            <person name="Wang S."/>
            <person name="Sekimoto S."/>
            <person name="Aerts A.L."/>
            <person name="Choi C."/>
            <person name="Clum A."/>
            <person name="LaButti K.M."/>
            <person name="Lindquist E.A."/>
            <person name="Yee Ngan C."/>
            <person name="Ohm R.A."/>
            <person name="Salamov A.A."/>
            <person name="Grigoriev I.V."/>
            <person name="Spatafora J.W."/>
            <person name="Berbee M.L."/>
        </authorList>
    </citation>
    <scope>NUCLEOTIDE SEQUENCE [LARGE SCALE GENOMIC DNA]</scope>
    <source>
        <strain evidence="7 8">NRRL 1564</strain>
    </source>
</reference>
<evidence type="ECO:0000313" key="8">
    <source>
        <dbReference type="Proteomes" id="UP000242474"/>
    </source>
</evidence>
<evidence type="ECO:0000256" key="6">
    <source>
        <dbReference type="SAM" id="SignalP"/>
    </source>
</evidence>
<dbReference type="PANTHER" id="PTHR12883">
    <property type="entry name" value="ADIPOCYTE-SPECIFIC PROTEIN 4-RELATED"/>
    <property type="match status" value="1"/>
</dbReference>
<dbReference type="Pfam" id="PF07946">
    <property type="entry name" value="CCDC47"/>
    <property type="match status" value="1"/>
</dbReference>
<dbReference type="GO" id="GO:0016020">
    <property type="term" value="C:membrane"/>
    <property type="evidence" value="ECO:0007669"/>
    <property type="project" value="UniProtKB-SubCell"/>
</dbReference>
<evidence type="ECO:0000256" key="3">
    <source>
        <dbReference type="ARBA" id="ARBA00022989"/>
    </source>
</evidence>
<evidence type="ECO:0000256" key="2">
    <source>
        <dbReference type="ARBA" id="ARBA00022692"/>
    </source>
</evidence>
<evidence type="ECO:0000256" key="1">
    <source>
        <dbReference type="ARBA" id="ARBA00004167"/>
    </source>
</evidence>
<evidence type="ECO:0000256" key="5">
    <source>
        <dbReference type="SAM" id="MobiDB-lite"/>
    </source>
</evidence>
<evidence type="ECO:0000313" key="7">
    <source>
        <dbReference type="EMBL" id="PIA16594.1"/>
    </source>
</evidence>
<dbReference type="InterPro" id="IPR012879">
    <property type="entry name" value="CCDC47"/>
</dbReference>
<keyword evidence="3" id="KW-1133">Transmembrane helix</keyword>
<proteinExistence type="predicted"/>
<protein>
    <submittedName>
        <fullName evidence="7">DUF1682-domain-containing protein</fullName>
    </submittedName>
</protein>
<dbReference type="Proteomes" id="UP000242474">
    <property type="component" value="Unassembled WGS sequence"/>
</dbReference>
<keyword evidence="4" id="KW-0472">Membrane</keyword>
<dbReference type="AlphaFoldDB" id="A0A2G5BC49"/>
<dbReference type="GO" id="GO:0005783">
    <property type="term" value="C:endoplasmic reticulum"/>
    <property type="evidence" value="ECO:0007669"/>
    <property type="project" value="InterPro"/>
</dbReference>